<sequence>MDELLQLERLLQRFLITSVSGSQSKEPKGPNLPTQADFLAHGIVPCSTETADPLQSTNCAVCLEECDVPEPGPEPLQGHTVVSLEPCKHKYHRECILGWFTSTRPERDTCPNCRKTLFIPDKLTAAQIATLGDDEDVMLRRIGEHRAPAPHESVVDWTRYILDTEAVRLIAQEMALARTERRRASWINVCHQLRNYLLAEANAPIRAPFQPHGESFLNHLCASHMLLWLTAYHSNVLRTPEFHEFYYWLTEDNGDIMQAGVRTGLFRELALGGLFDTQTIRVVTVSQVYGLSVEAAFGTIIALGPDHFAPRRGIRGFIQRAWRRILPRRLEQRWMGLPGLQIEIERRRLEADAGEGADIIEWLLRHGANASICNSEGKTASELLPGDGYEALKEILKHQ</sequence>
<evidence type="ECO:0000256" key="4">
    <source>
        <dbReference type="PROSITE-ProRule" id="PRU00175"/>
    </source>
</evidence>
<dbReference type="OrthoDB" id="8062037at2759"/>
<dbReference type="Pfam" id="PF13639">
    <property type="entry name" value="zf-RING_2"/>
    <property type="match status" value="1"/>
</dbReference>
<dbReference type="AlphaFoldDB" id="A0A6A6IYJ0"/>
<evidence type="ECO:0000259" key="5">
    <source>
        <dbReference type="PROSITE" id="PS50089"/>
    </source>
</evidence>
<dbReference type="Proteomes" id="UP000800094">
    <property type="component" value="Unassembled WGS sequence"/>
</dbReference>
<keyword evidence="2 4" id="KW-0863">Zinc-finger</keyword>
<evidence type="ECO:0000313" key="7">
    <source>
        <dbReference type="Proteomes" id="UP000800094"/>
    </source>
</evidence>
<dbReference type="GO" id="GO:0016567">
    <property type="term" value="P:protein ubiquitination"/>
    <property type="evidence" value="ECO:0007669"/>
    <property type="project" value="TreeGrafter"/>
</dbReference>
<proteinExistence type="predicted"/>
<reference evidence="6" key="1">
    <citation type="journal article" date="2020" name="Stud. Mycol.">
        <title>101 Dothideomycetes genomes: a test case for predicting lifestyles and emergence of pathogens.</title>
        <authorList>
            <person name="Haridas S."/>
            <person name="Albert R."/>
            <person name="Binder M."/>
            <person name="Bloem J."/>
            <person name="Labutti K."/>
            <person name="Salamov A."/>
            <person name="Andreopoulos B."/>
            <person name="Baker S."/>
            <person name="Barry K."/>
            <person name="Bills G."/>
            <person name="Bluhm B."/>
            <person name="Cannon C."/>
            <person name="Castanera R."/>
            <person name="Culley D."/>
            <person name="Daum C."/>
            <person name="Ezra D."/>
            <person name="Gonzalez J."/>
            <person name="Henrissat B."/>
            <person name="Kuo A."/>
            <person name="Liang C."/>
            <person name="Lipzen A."/>
            <person name="Lutzoni F."/>
            <person name="Magnuson J."/>
            <person name="Mondo S."/>
            <person name="Nolan M."/>
            <person name="Ohm R."/>
            <person name="Pangilinan J."/>
            <person name="Park H.-J."/>
            <person name="Ramirez L."/>
            <person name="Alfaro M."/>
            <person name="Sun H."/>
            <person name="Tritt A."/>
            <person name="Yoshinaga Y."/>
            <person name="Zwiers L.-H."/>
            <person name="Turgeon B."/>
            <person name="Goodwin S."/>
            <person name="Spatafora J."/>
            <person name="Crous P."/>
            <person name="Grigoriev I."/>
        </authorList>
    </citation>
    <scope>NUCLEOTIDE SEQUENCE</scope>
    <source>
        <strain evidence="6">CBS 122368</strain>
    </source>
</reference>
<dbReference type="GO" id="GO:0008270">
    <property type="term" value="F:zinc ion binding"/>
    <property type="evidence" value="ECO:0007669"/>
    <property type="project" value="UniProtKB-KW"/>
</dbReference>
<keyword evidence="7" id="KW-1185">Reference proteome</keyword>
<protein>
    <recommendedName>
        <fullName evidence="5">RING-type domain-containing protein</fullName>
    </recommendedName>
</protein>
<dbReference type="GO" id="GO:0061630">
    <property type="term" value="F:ubiquitin protein ligase activity"/>
    <property type="evidence" value="ECO:0007669"/>
    <property type="project" value="TreeGrafter"/>
</dbReference>
<dbReference type="PANTHER" id="PTHR45969:SF69">
    <property type="entry name" value="FINGER DOMAIN PROTEIN, PUTATIVE (AFU_ORTHOLOGUE AFUA_3G12190)-RELATED"/>
    <property type="match status" value="1"/>
</dbReference>
<dbReference type="PROSITE" id="PS50089">
    <property type="entry name" value="ZF_RING_2"/>
    <property type="match status" value="1"/>
</dbReference>
<evidence type="ECO:0000313" key="6">
    <source>
        <dbReference type="EMBL" id="KAF2255117.1"/>
    </source>
</evidence>
<dbReference type="SUPFAM" id="SSF57850">
    <property type="entry name" value="RING/U-box"/>
    <property type="match status" value="1"/>
</dbReference>
<evidence type="ECO:0000256" key="2">
    <source>
        <dbReference type="ARBA" id="ARBA00022771"/>
    </source>
</evidence>
<evidence type="ECO:0000256" key="1">
    <source>
        <dbReference type="ARBA" id="ARBA00022723"/>
    </source>
</evidence>
<dbReference type="EMBL" id="ML987190">
    <property type="protein sequence ID" value="KAF2255117.1"/>
    <property type="molecule type" value="Genomic_DNA"/>
</dbReference>
<dbReference type="SMART" id="SM00184">
    <property type="entry name" value="RING"/>
    <property type="match status" value="1"/>
</dbReference>
<feature type="domain" description="RING-type" evidence="5">
    <location>
        <begin position="59"/>
        <end position="114"/>
    </location>
</feature>
<accession>A0A6A6IYJ0</accession>
<gene>
    <name evidence="6" type="ORF">BU26DRAFT_559738</name>
</gene>
<name>A0A6A6IYJ0_9PLEO</name>
<keyword evidence="3" id="KW-0862">Zinc</keyword>
<dbReference type="InterPro" id="IPR013083">
    <property type="entry name" value="Znf_RING/FYVE/PHD"/>
</dbReference>
<evidence type="ECO:0000256" key="3">
    <source>
        <dbReference type="ARBA" id="ARBA00022833"/>
    </source>
</evidence>
<dbReference type="PANTHER" id="PTHR45969">
    <property type="entry name" value="RING ZINC FINGER PROTEIN-RELATED"/>
    <property type="match status" value="1"/>
</dbReference>
<dbReference type="RefSeq" id="XP_033690121.1">
    <property type="nucleotide sequence ID" value="XM_033832733.1"/>
</dbReference>
<organism evidence="6 7">
    <name type="scientific">Trematosphaeria pertusa</name>
    <dbReference type="NCBI Taxonomy" id="390896"/>
    <lineage>
        <taxon>Eukaryota</taxon>
        <taxon>Fungi</taxon>
        <taxon>Dikarya</taxon>
        <taxon>Ascomycota</taxon>
        <taxon>Pezizomycotina</taxon>
        <taxon>Dothideomycetes</taxon>
        <taxon>Pleosporomycetidae</taxon>
        <taxon>Pleosporales</taxon>
        <taxon>Massarineae</taxon>
        <taxon>Trematosphaeriaceae</taxon>
        <taxon>Trematosphaeria</taxon>
    </lineage>
</organism>
<dbReference type="Gene3D" id="3.30.40.10">
    <property type="entry name" value="Zinc/RING finger domain, C3HC4 (zinc finger)"/>
    <property type="match status" value="1"/>
</dbReference>
<keyword evidence="1" id="KW-0479">Metal-binding</keyword>
<dbReference type="InterPro" id="IPR001841">
    <property type="entry name" value="Znf_RING"/>
</dbReference>
<dbReference type="GeneID" id="54586063"/>